<dbReference type="Proteomes" id="UP000002296">
    <property type="component" value="Unassembled WGS sequence"/>
</dbReference>
<organism evidence="3 4">
    <name type="scientific">Trypanosoma cruzi (strain CL Brener)</name>
    <dbReference type="NCBI Taxonomy" id="353153"/>
    <lineage>
        <taxon>Eukaryota</taxon>
        <taxon>Discoba</taxon>
        <taxon>Euglenozoa</taxon>
        <taxon>Kinetoplastea</taxon>
        <taxon>Metakinetoplastina</taxon>
        <taxon>Trypanosomatida</taxon>
        <taxon>Trypanosomatidae</taxon>
        <taxon>Trypanosoma</taxon>
        <taxon>Schizotrypanum</taxon>
    </lineage>
</organism>
<dbReference type="EMBL" id="AAHK01000284">
    <property type="protein sequence ID" value="EAN94342.1"/>
    <property type="molecule type" value="Genomic_DNA"/>
</dbReference>
<comment type="caution">
    <text evidence="3">The sequence shown here is derived from an EMBL/GenBank/DDBJ whole genome shotgun (WGS) entry which is preliminary data.</text>
</comment>
<evidence type="ECO:0000313" key="3">
    <source>
        <dbReference type="EMBL" id="EAN94342.1"/>
    </source>
</evidence>
<feature type="coiled-coil region" evidence="1">
    <location>
        <begin position="434"/>
        <end position="470"/>
    </location>
</feature>
<dbReference type="KEGG" id="tcr:506127.100"/>
<dbReference type="InParanoid" id="Q4DP90"/>
<evidence type="ECO:0000313" key="4">
    <source>
        <dbReference type="Proteomes" id="UP000002296"/>
    </source>
</evidence>
<proteinExistence type="predicted"/>
<dbReference type="AlphaFoldDB" id="Q4DP90"/>
<evidence type="ECO:0000256" key="2">
    <source>
        <dbReference type="SAM" id="MobiDB-lite"/>
    </source>
</evidence>
<feature type="region of interest" description="Disordered" evidence="2">
    <location>
        <begin position="663"/>
        <end position="704"/>
    </location>
</feature>
<sequence length="931" mass="102371">MYEQDTCFSAANTPLFSQLFGSSYGPGRRSCEKESFIFPETCDGPFDGVCHGETAPPLLSNMRASEAVVTSGGDAVTDEPHAAPTVNDAAFVEEDEPRTPGRPKVPFRQVMREIERRFQEQMEVHRGLRASMRQLDLLREEISLFQTERRTAGLASALYQQSMLFMESVGANVTLAAPTPQQPAKSNSASIASPLLEKVLKSYTEECSNKKALRVEETVPPKSKMMRGTISVDVVRPTEEPRPYKRVYYVPLVKPLESARGDASLSASVISSLANAVYSTVSYTEDFESRGGVSTDLPVANISNSSSVATSSMSIKNDSSMKNSSSQSVNVSTSMAESSLIEEVNSDMRGPIGDDISLLSTLQEFYNACGSANRLMQALLGPDGDMRQLRIKNEDEATLEMNSFTKPKDDDERRVWLSSLRRDIGDVRKLRRFIDQMKRNMRFLDCQRKAQEAKQKLLAKAQRIAKAHQRMRHDKSTLSDVMNDIIDLMENEAGRSSDRDMVDEVSTAAALSRSSIVDDMVEDNVVGIANGSDLMGNEVFDELDDQGTWSGGKPDDDEVSIPQEVVGELSWATAESDYANALVGAINVVDMVEDDVPLPSDEGETREVDEEIPRASLEGSSSVTEAVDDVAGSFLDVSTKEQQRISLASKSYDDVVTDSPFSGISNSEDADVSSVVPASSASSFSDSVSKQKKDDYDNDETDSAESALDALERDMQETEPRRVRALLSVYPPLFTPLYATDEMDTMAPGSCQEVPAQTPKCENAVAEQPVVHPTECEMTSAYAVSPLGDETLEAAIQVPPTNVHSSYAADDLLAQLEWKERQLALFRQLRPKTAWEQEREKEGIEEKTTMATQAPTAVDEKADYHWGVLETLLQCRFTCAENEPLDDDDDDVMLDENANESSWTDAYNGNFVQTNSDAELSADVEYSSQAV</sequence>
<feature type="region of interest" description="Disordered" evidence="2">
    <location>
        <begin position="597"/>
        <end position="624"/>
    </location>
</feature>
<dbReference type="STRING" id="353153.Q4DP90"/>
<evidence type="ECO:0000256" key="1">
    <source>
        <dbReference type="SAM" id="Coils"/>
    </source>
</evidence>
<accession>Q4DP90</accession>
<dbReference type="eggNOG" id="ENOG502S986">
    <property type="taxonomic scope" value="Eukaryota"/>
</dbReference>
<name>Q4DP90_TRYCC</name>
<dbReference type="PaxDb" id="353153-Q4DP90"/>
<keyword evidence="1" id="KW-0175">Coiled coil</keyword>
<keyword evidence="4" id="KW-1185">Reference proteome</keyword>
<dbReference type="GeneID" id="3548030"/>
<gene>
    <name evidence="3" type="ORF">Tc00.1047053506127.100</name>
</gene>
<dbReference type="OMA" id="EEWAQHW"/>
<dbReference type="RefSeq" id="XP_816193.1">
    <property type="nucleotide sequence ID" value="XM_811100.1"/>
</dbReference>
<feature type="compositionally biased region" description="Low complexity" evidence="2">
    <location>
        <begin position="672"/>
        <end position="688"/>
    </location>
</feature>
<feature type="compositionally biased region" description="Acidic residues" evidence="2">
    <location>
        <begin position="597"/>
        <end position="610"/>
    </location>
</feature>
<reference evidence="3 4" key="1">
    <citation type="journal article" date="2005" name="Science">
        <title>The genome sequence of Trypanosoma cruzi, etiologic agent of Chagas disease.</title>
        <authorList>
            <person name="El-Sayed N.M."/>
            <person name="Myler P.J."/>
            <person name="Bartholomeu D.C."/>
            <person name="Nilsson D."/>
            <person name="Aggarwal G."/>
            <person name="Tran A.N."/>
            <person name="Ghedin E."/>
            <person name="Worthey E.A."/>
            <person name="Delcher A.L."/>
            <person name="Blandin G."/>
            <person name="Westenberger S.J."/>
            <person name="Caler E."/>
            <person name="Cerqueira G.C."/>
            <person name="Branche C."/>
            <person name="Haas B."/>
            <person name="Anupama A."/>
            <person name="Arner E."/>
            <person name="Aslund L."/>
            <person name="Attipoe P."/>
            <person name="Bontempi E."/>
            <person name="Bringaud F."/>
            <person name="Burton P."/>
            <person name="Cadag E."/>
            <person name="Campbell D.A."/>
            <person name="Carrington M."/>
            <person name="Crabtree J."/>
            <person name="Darban H."/>
            <person name="da Silveira J.F."/>
            <person name="de Jong P."/>
            <person name="Edwards K."/>
            <person name="Englund P.T."/>
            <person name="Fazelina G."/>
            <person name="Feldblyum T."/>
            <person name="Ferella M."/>
            <person name="Frasch A.C."/>
            <person name="Gull K."/>
            <person name="Horn D."/>
            <person name="Hou L."/>
            <person name="Huang Y."/>
            <person name="Kindlund E."/>
            <person name="Klingbeil M."/>
            <person name="Kluge S."/>
            <person name="Koo H."/>
            <person name="Lacerda D."/>
            <person name="Levin M.J."/>
            <person name="Lorenzi H."/>
            <person name="Louie T."/>
            <person name="Machado C.R."/>
            <person name="McCulloch R."/>
            <person name="McKenna A."/>
            <person name="Mizuno Y."/>
            <person name="Mottram J.C."/>
            <person name="Nelson S."/>
            <person name="Ochaya S."/>
            <person name="Osoegawa K."/>
            <person name="Pai G."/>
            <person name="Parsons M."/>
            <person name="Pentony M."/>
            <person name="Pettersson U."/>
            <person name="Pop M."/>
            <person name="Ramirez J.L."/>
            <person name="Rinta J."/>
            <person name="Robertson L."/>
            <person name="Salzberg S.L."/>
            <person name="Sanchez D.O."/>
            <person name="Seyler A."/>
            <person name="Sharma R."/>
            <person name="Shetty J."/>
            <person name="Simpson A.J."/>
            <person name="Sisk E."/>
            <person name="Tammi M.T."/>
            <person name="Tarleton R."/>
            <person name="Teixeira S."/>
            <person name="Van Aken S."/>
            <person name="Vogt C."/>
            <person name="Ward P.N."/>
            <person name="Wickstead B."/>
            <person name="Wortman J."/>
            <person name="White O."/>
            <person name="Fraser C.M."/>
            <person name="Stuart K.D."/>
            <person name="Andersson B."/>
        </authorList>
    </citation>
    <scope>NUCLEOTIDE SEQUENCE [LARGE SCALE GENOMIC DNA]</scope>
    <source>
        <strain evidence="3 4">CL Brener</strain>
    </source>
</reference>
<protein>
    <submittedName>
        <fullName evidence="3">Uncharacterized protein</fullName>
    </submittedName>
</protein>